<feature type="compositionally biased region" description="Basic residues" evidence="2">
    <location>
        <begin position="284"/>
        <end position="297"/>
    </location>
</feature>
<reference evidence="4 5" key="1">
    <citation type="journal article" date="2019" name="ACS Chem. Biol.">
        <title>Identification and Mobilization of a Cryptic Antibiotic Biosynthesis Gene Locus from a Human-Pathogenic Nocardia Isolate.</title>
        <authorList>
            <person name="Herisse M."/>
            <person name="Ishida K."/>
            <person name="Porter J.L."/>
            <person name="Howden B."/>
            <person name="Hertweck C."/>
            <person name="Stinear T.P."/>
            <person name="Pidot S.J."/>
        </authorList>
    </citation>
    <scope>NUCLEOTIDE SEQUENCE [LARGE SCALE GENOMIC DNA]</scope>
    <source>
        <strain evidence="4 5">AUSMDU00012715</strain>
    </source>
</reference>
<comment type="similarity">
    <text evidence="1">Belongs to the site-specific recombinase resolvase family.</text>
</comment>
<dbReference type="GO" id="GO:0003677">
    <property type="term" value="F:DNA binding"/>
    <property type="evidence" value="ECO:0007669"/>
    <property type="project" value="InterPro"/>
</dbReference>
<feature type="domain" description="Recombinase" evidence="3">
    <location>
        <begin position="18"/>
        <end position="130"/>
    </location>
</feature>
<organism evidence="4 5">
    <name type="scientific">Nocardia terpenica</name>
    <dbReference type="NCBI Taxonomy" id="455432"/>
    <lineage>
        <taxon>Bacteria</taxon>
        <taxon>Bacillati</taxon>
        <taxon>Actinomycetota</taxon>
        <taxon>Actinomycetes</taxon>
        <taxon>Mycobacteriales</taxon>
        <taxon>Nocardiaceae</taxon>
        <taxon>Nocardia</taxon>
    </lineage>
</organism>
<dbReference type="PROSITE" id="PS51737">
    <property type="entry name" value="RECOMBINASE_DNA_BIND"/>
    <property type="match status" value="1"/>
</dbReference>
<evidence type="ECO:0000313" key="4">
    <source>
        <dbReference type="EMBL" id="QIS18919.1"/>
    </source>
</evidence>
<sequence length="341" mass="38892">MPVEPSADFEAGHRERVVNGADQIAMQVLTLLEQRAPLVRRAWELYATGDYTIDDLETAMADLGLTCSPTPRWPGGRSVSATTLHRMLSDPYYTGYVTWKGQLYPGRHEPLITQELYDRVQDVLRQRSANGNRDRVHNHYLEGFLFCPHCRDNAETSRLVFNQTTNRHGTRYEYFVCRRAKEGLCDLPPLPVQLVEEAIVDHYRTLQLPADFAAETRTLLGEVVADEQTTVRELHATLTHQLKELDVKESRLIDLLTDSSMPPGQGPYEAGGTRDSAQADRGRTGQHLRTTRHRRQRAQPGNRTSHRPACLYRDGGPPQRDILPTLLHQRSRRHHHTARGR</sequence>
<dbReference type="Pfam" id="PF13408">
    <property type="entry name" value="Zn_ribbon_recom"/>
    <property type="match status" value="1"/>
</dbReference>
<evidence type="ECO:0000256" key="2">
    <source>
        <dbReference type="SAM" id="MobiDB-lite"/>
    </source>
</evidence>
<feature type="region of interest" description="Disordered" evidence="2">
    <location>
        <begin position="257"/>
        <end position="341"/>
    </location>
</feature>
<dbReference type="InterPro" id="IPR011109">
    <property type="entry name" value="DNA_bind_recombinase_dom"/>
</dbReference>
<feature type="compositionally biased region" description="Basic residues" evidence="2">
    <location>
        <begin position="329"/>
        <end position="341"/>
    </location>
</feature>
<gene>
    <name evidence="4" type="ORF">F6W96_12050</name>
</gene>
<dbReference type="EMBL" id="CP046173">
    <property type="protein sequence ID" value="QIS18919.1"/>
    <property type="molecule type" value="Genomic_DNA"/>
</dbReference>
<dbReference type="GO" id="GO:0000150">
    <property type="term" value="F:DNA strand exchange activity"/>
    <property type="evidence" value="ECO:0007669"/>
    <property type="project" value="InterPro"/>
</dbReference>
<dbReference type="InterPro" id="IPR025827">
    <property type="entry name" value="Zn_ribbon_recom_dom"/>
</dbReference>
<dbReference type="PANTHER" id="PTHR30461">
    <property type="entry name" value="DNA-INVERTASE FROM LAMBDOID PROPHAGE"/>
    <property type="match status" value="1"/>
</dbReference>
<evidence type="ECO:0000259" key="3">
    <source>
        <dbReference type="PROSITE" id="PS51737"/>
    </source>
</evidence>
<dbReference type="Gene3D" id="3.90.1750.20">
    <property type="entry name" value="Putative Large Serine Recombinase, Chain B, Domain 2"/>
    <property type="match status" value="1"/>
</dbReference>
<dbReference type="AlphaFoldDB" id="A0A6G9YZZ5"/>
<dbReference type="InterPro" id="IPR038109">
    <property type="entry name" value="DNA_bind_recomb_sf"/>
</dbReference>
<evidence type="ECO:0000256" key="1">
    <source>
        <dbReference type="ARBA" id="ARBA00009913"/>
    </source>
</evidence>
<dbReference type="RefSeq" id="WP_167486232.1">
    <property type="nucleotide sequence ID" value="NZ_CP046173.1"/>
</dbReference>
<protein>
    <recommendedName>
        <fullName evidence="3">Recombinase domain-containing protein</fullName>
    </recommendedName>
</protein>
<name>A0A6G9YZZ5_9NOCA</name>
<dbReference type="InterPro" id="IPR050639">
    <property type="entry name" value="SSR_resolvase"/>
</dbReference>
<dbReference type="Pfam" id="PF07508">
    <property type="entry name" value="Recombinase"/>
    <property type="match status" value="1"/>
</dbReference>
<proteinExistence type="inferred from homology"/>
<dbReference type="Proteomes" id="UP000500953">
    <property type="component" value="Chromosome"/>
</dbReference>
<dbReference type="PANTHER" id="PTHR30461:SF26">
    <property type="entry name" value="RESOLVASE HOMOLOG YNEB"/>
    <property type="match status" value="1"/>
</dbReference>
<accession>A0A6G9YZZ5</accession>
<evidence type="ECO:0000313" key="5">
    <source>
        <dbReference type="Proteomes" id="UP000500953"/>
    </source>
</evidence>